<name>A0A915JN55_ROMCU</name>
<evidence type="ECO:0000313" key="2">
    <source>
        <dbReference type="Proteomes" id="UP000887565"/>
    </source>
</evidence>
<keyword evidence="2" id="KW-1185">Reference proteome</keyword>
<dbReference type="WBParaSite" id="nRc.2.0.1.t27533-RA">
    <property type="protein sequence ID" value="nRc.2.0.1.t27533-RA"/>
    <property type="gene ID" value="nRc.2.0.1.g27533"/>
</dbReference>
<dbReference type="Proteomes" id="UP000887565">
    <property type="component" value="Unplaced"/>
</dbReference>
<evidence type="ECO:0000313" key="3">
    <source>
        <dbReference type="WBParaSite" id="nRc.2.0.1.t27533-RA"/>
    </source>
</evidence>
<evidence type="ECO:0000256" key="1">
    <source>
        <dbReference type="SAM" id="SignalP"/>
    </source>
</evidence>
<organism evidence="2 3">
    <name type="scientific">Romanomermis culicivorax</name>
    <name type="common">Nematode worm</name>
    <dbReference type="NCBI Taxonomy" id="13658"/>
    <lineage>
        <taxon>Eukaryota</taxon>
        <taxon>Metazoa</taxon>
        <taxon>Ecdysozoa</taxon>
        <taxon>Nematoda</taxon>
        <taxon>Enoplea</taxon>
        <taxon>Dorylaimia</taxon>
        <taxon>Mermithida</taxon>
        <taxon>Mermithoidea</taxon>
        <taxon>Mermithidae</taxon>
        <taxon>Romanomermis</taxon>
    </lineage>
</organism>
<dbReference type="AlphaFoldDB" id="A0A915JN55"/>
<feature type="signal peptide" evidence="1">
    <location>
        <begin position="1"/>
        <end position="25"/>
    </location>
</feature>
<keyword evidence="1" id="KW-0732">Signal</keyword>
<feature type="chain" id="PRO_5038031433" evidence="1">
    <location>
        <begin position="26"/>
        <end position="161"/>
    </location>
</feature>
<proteinExistence type="predicted"/>
<accession>A0A915JN55</accession>
<reference evidence="3" key="1">
    <citation type="submission" date="2022-11" db="UniProtKB">
        <authorList>
            <consortium name="WormBaseParasite"/>
        </authorList>
    </citation>
    <scope>IDENTIFICATION</scope>
</reference>
<sequence length="161" mass="17546">MQTGEIAGIVQFLLVGLSISPQTNSVNFKYQKRSTVSVTFVTRKFEGIGSLDYYSTMLSSKDLLCSTFLDVSVVGWAFISNSYKEPNCSIACNIDDRRRSSCGDVALFERLCRRGSTINGMPNDGGLNVFSPPARLSWVGDGDAFLTSFSSTSSINFMSLA</sequence>
<protein>
    <submittedName>
        <fullName evidence="3">Uncharacterized protein</fullName>
    </submittedName>
</protein>